<keyword evidence="4" id="KW-1185">Reference proteome</keyword>
<proteinExistence type="predicted"/>
<evidence type="ECO:0000259" key="2">
    <source>
        <dbReference type="Pfam" id="PF09990"/>
    </source>
</evidence>
<dbReference type="InterPro" id="IPR019251">
    <property type="entry name" value="DUF2231_TM"/>
</dbReference>
<evidence type="ECO:0000256" key="1">
    <source>
        <dbReference type="SAM" id="Phobius"/>
    </source>
</evidence>
<keyword evidence="1" id="KW-0472">Membrane</keyword>
<dbReference type="EMBL" id="JBHRWW010000001">
    <property type="protein sequence ID" value="MFC3686805.1"/>
    <property type="molecule type" value="Genomic_DNA"/>
</dbReference>
<reference evidence="4" key="1">
    <citation type="journal article" date="2019" name="Int. J. Syst. Evol. Microbiol.">
        <title>The Global Catalogue of Microorganisms (GCM) 10K type strain sequencing project: providing services to taxonomists for standard genome sequencing and annotation.</title>
        <authorList>
            <consortium name="The Broad Institute Genomics Platform"/>
            <consortium name="The Broad Institute Genome Sequencing Center for Infectious Disease"/>
            <person name="Wu L."/>
            <person name="Ma J."/>
        </authorList>
    </citation>
    <scope>NUCLEOTIDE SEQUENCE [LARGE SCALE GENOMIC DNA]</scope>
    <source>
        <strain evidence="4">NCAIM B.02333</strain>
    </source>
</reference>
<keyword evidence="1" id="KW-0812">Transmembrane</keyword>
<name>A0ABV7WAK3_9MICO</name>
<gene>
    <name evidence="3" type="ORF">ACFOLH_00445</name>
</gene>
<organism evidence="3 4">
    <name type="scientific">Aquipuribacter hungaricus</name>
    <dbReference type="NCBI Taxonomy" id="545624"/>
    <lineage>
        <taxon>Bacteria</taxon>
        <taxon>Bacillati</taxon>
        <taxon>Actinomycetota</taxon>
        <taxon>Actinomycetes</taxon>
        <taxon>Micrococcales</taxon>
        <taxon>Intrasporangiaceae</taxon>
        <taxon>Aquipuribacter</taxon>
    </lineage>
</organism>
<feature type="transmembrane region" description="Helical" evidence="1">
    <location>
        <begin position="126"/>
        <end position="145"/>
    </location>
</feature>
<comment type="caution">
    <text evidence="3">The sequence shown here is derived from an EMBL/GenBank/DDBJ whole genome shotgun (WGS) entry which is preliminary data.</text>
</comment>
<accession>A0ABV7WAK3</accession>
<feature type="transmembrane region" description="Helical" evidence="1">
    <location>
        <begin position="55"/>
        <end position="79"/>
    </location>
</feature>
<dbReference type="Pfam" id="PF09990">
    <property type="entry name" value="DUF2231"/>
    <property type="match status" value="1"/>
</dbReference>
<dbReference type="Proteomes" id="UP001595685">
    <property type="component" value="Unassembled WGS sequence"/>
</dbReference>
<protein>
    <submittedName>
        <fullName evidence="3">DUF2231 domain-containing protein</fullName>
    </submittedName>
</protein>
<feature type="transmembrane region" description="Helical" evidence="1">
    <location>
        <begin position="23"/>
        <end position="43"/>
    </location>
</feature>
<keyword evidence="1" id="KW-1133">Transmembrane helix</keyword>
<evidence type="ECO:0000313" key="4">
    <source>
        <dbReference type="Proteomes" id="UP001595685"/>
    </source>
</evidence>
<dbReference type="RefSeq" id="WP_340293937.1">
    <property type="nucleotide sequence ID" value="NZ_JBBEOI010000129.1"/>
</dbReference>
<sequence>MTTAHVPSKRPASLLAGPYGHPFHAQVVTLPIGAFTASLLFDLGARLGWVDTSSAAFASAWLLAIGLAGAVLAMALGVMDLTTIPDRTKANRTAVTHGTINSVASVILALSAFLRFSQGTDEVPTAAFVLSVVGLLVLGVGGWLGGKLAYTYGVRVAREARQEDGYRPTAV</sequence>
<feature type="domain" description="DUF2231" evidence="2">
    <location>
        <begin position="20"/>
        <end position="157"/>
    </location>
</feature>
<evidence type="ECO:0000313" key="3">
    <source>
        <dbReference type="EMBL" id="MFC3686805.1"/>
    </source>
</evidence>
<feature type="transmembrane region" description="Helical" evidence="1">
    <location>
        <begin position="94"/>
        <end position="114"/>
    </location>
</feature>